<gene>
    <name evidence="1" type="ORF">ACFQ3F_25825</name>
</gene>
<accession>A0ABW3WAB8</accession>
<keyword evidence="2" id="KW-1185">Reference proteome</keyword>
<dbReference type="Proteomes" id="UP001597229">
    <property type="component" value="Unassembled WGS sequence"/>
</dbReference>
<protein>
    <submittedName>
        <fullName evidence="1">MarR family winged helix-turn-helix transcriptional regulator</fullName>
    </submittedName>
</protein>
<sequence>MTAPRPLGYWLTTLGRLLDEQVADAVEATGLSRAGWQVLSRLAQGGVVHDRVAELLAPFAGSDVEDAVRGLEKDGLVEHQGNEVRLTAAGHARVAELQDGPVQAVVERATEDLDQQEYDVLVGALEKVARSLGWLESVSD</sequence>
<dbReference type="SUPFAM" id="SSF46785">
    <property type="entry name" value="Winged helix' DNA-binding domain"/>
    <property type="match status" value="1"/>
</dbReference>
<reference evidence="2" key="1">
    <citation type="journal article" date="2019" name="Int. J. Syst. Evol. Microbiol.">
        <title>The Global Catalogue of Microorganisms (GCM) 10K type strain sequencing project: providing services to taxonomists for standard genome sequencing and annotation.</title>
        <authorList>
            <consortium name="The Broad Institute Genomics Platform"/>
            <consortium name="The Broad Institute Genome Sequencing Center for Infectious Disease"/>
            <person name="Wu L."/>
            <person name="Ma J."/>
        </authorList>
    </citation>
    <scope>NUCLEOTIDE SEQUENCE [LARGE SCALE GENOMIC DNA]</scope>
    <source>
        <strain evidence="2">CCUG 52478</strain>
    </source>
</reference>
<evidence type="ECO:0000313" key="2">
    <source>
        <dbReference type="Proteomes" id="UP001597229"/>
    </source>
</evidence>
<dbReference type="RefSeq" id="WP_367920335.1">
    <property type="nucleotide sequence ID" value="NZ_BAABAC010000028.1"/>
</dbReference>
<dbReference type="EMBL" id="JBHTLX010000034">
    <property type="protein sequence ID" value="MFD1251233.1"/>
    <property type="molecule type" value="Genomic_DNA"/>
</dbReference>
<dbReference type="InterPro" id="IPR036390">
    <property type="entry name" value="WH_DNA-bd_sf"/>
</dbReference>
<evidence type="ECO:0000313" key="1">
    <source>
        <dbReference type="EMBL" id="MFD1251233.1"/>
    </source>
</evidence>
<comment type="caution">
    <text evidence="1">The sequence shown here is derived from an EMBL/GenBank/DDBJ whole genome shotgun (WGS) entry which is preliminary data.</text>
</comment>
<proteinExistence type="predicted"/>
<dbReference type="InterPro" id="IPR036388">
    <property type="entry name" value="WH-like_DNA-bd_sf"/>
</dbReference>
<organism evidence="1 2">
    <name type="scientific">Nocardioides ginsengisoli</name>
    <dbReference type="NCBI Taxonomy" id="363868"/>
    <lineage>
        <taxon>Bacteria</taxon>
        <taxon>Bacillati</taxon>
        <taxon>Actinomycetota</taxon>
        <taxon>Actinomycetes</taxon>
        <taxon>Propionibacteriales</taxon>
        <taxon>Nocardioidaceae</taxon>
        <taxon>Nocardioides</taxon>
    </lineage>
</organism>
<dbReference type="Gene3D" id="1.10.10.10">
    <property type="entry name" value="Winged helix-like DNA-binding domain superfamily/Winged helix DNA-binding domain"/>
    <property type="match status" value="1"/>
</dbReference>
<name>A0ABW3WAB8_9ACTN</name>